<sequence length="391" mass="44524">MTDDITFTKTKANGTVVKKKVPVFRDGDWKAWLTWVLNLQEFQAFMGYTLDQGDQWVMVEDIQVLLKEAEFRPNITLMALKQLTARYCPPGTRGVLMDELMQLRKKRGQIARRKRSRAEADIVRMYRLGMPVDWQVELHRVSRGWDLRSMEAQFELIERNERESEVLRGFCKKNNHNGNECFRDPASPAYRPRNSCGAQYQPNRNHQTKNFGGGSRNAYNNTNNSSMAAMQGQIAEMAAMMKTLKQRQDDEYAAVQFYDNSLHDTMASRVEMATAPGDCGLRMEIEVQIGSVRLTAFLDTGCTNSALDQKTLGALQGDIVLEPETAKYRNADNSIGQTAHRATSTLKLLAFSNTRACTHSFRVAETLLYPVMLGKDFMWKQKTVIESKMAL</sequence>
<feature type="region of interest" description="Disordered" evidence="1">
    <location>
        <begin position="181"/>
        <end position="223"/>
    </location>
</feature>
<dbReference type="AlphaFoldDB" id="A0A8S9UHG2"/>
<dbReference type="InterPro" id="IPR021109">
    <property type="entry name" value="Peptidase_aspartic_dom_sf"/>
</dbReference>
<name>A0A8S9UHG2_PHYIN</name>
<evidence type="ECO:0000256" key="1">
    <source>
        <dbReference type="SAM" id="MobiDB-lite"/>
    </source>
</evidence>
<feature type="compositionally biased region" description="Polar residues" evidence="1">
    <location>
        <begin position="196"/>
        <end position="210"/>
    </location>
</feature>
<gene>
    <name evidence="2" type="ORF">GN958_ATG11839</name>
</gene>
<dbReference type="CDD" id="cd00303">
    <property type="entry name" value="retropepsin_like"/>
    <property type="match status" value="1"/>
</dbReference>
<reference evidence="2" key="1">
    <citation type="submission" date="2020-03" db="EMBL/GenBank/DDBJ databases">
        <title>Hybrid Assembly of Korean Phytophthora infestans isolates.</title>
        <authorList>
            <person name="Prokchorchik M."/>
            <person name="Lee Y."/>
            <person name="Seo J."/>
            <person name="Cho J.-H."/>
            <person name="Park Y.-E."/>
            <person name="Jang D.-C."/>
            <person name="Im J.-S."/>
            <person name="Choi J.-G."/>
            <person name="Park H.-J."/>
            <person name="Lee G.-B."/>
            <person name="Lee Y.-G."/>
            <person name="Hong S.-Y."/>
            <person name="Cho K."/>
            <person name="Sohn K.H."/>
        </authorList>
    </citation>
    <scope>NUCLEOTIDE SEQUENCE</scope>
    <source>
        <strain evidence="2">KR_2_A2</strain>
    </source>
</reference>
<proteinExistence type="predicted"/>
<dbReference type="EMBL" id="JAACNO010001608">
    <property type="protein sequence ID" value="KAF4138882.1"/>
    <property type="molecule type" value="Genomic_DNA"/>
</dbReference>
<evidence type="ECO:0000313" key="2">
    <source>
        <dbReference type="EMBL" id="KAF4138882.1"/>
    </source>
</evidence>
<accession>A0A8S9UHG2</accession>
<organism evidence="2 3">
    <name type="scientific">Phytophthora infestans</name>
    <name type="common">Potato late blight agent</name>
    <name type="synonym">Botrytis infestans</name>
    <dbReference type="NCBI Taxonomy" id="4787"/>
    <lineage>
        <taxon>Eukaryota</taxon>
        <taxon>Sar</taxon>
        <taxon>Stramenopiles</taxon>
        <taxon>Oomycota</taxon>
        <taxon>Peronosporomycetes</taxon>
        <taxon>Peronosporales</taxon>
        <taxon>Peronosporaceae</taxon>
        <taxon>Phytophthora</taxon>
    </lineage>
</organism>
<evidence type="ECO:0000313" key="3">
    <source>
        <dbReference type="Proteomes" id="UP000704712"/>
    </source>
</evidence>
<protein>
    <submittedName>
        <fullName evidence="2">Uncharacterized protein</fullName>
    </submittedName>
</protein>
<dbReference type="Proteomes" id="UP000704712">
    <property type="component" value="Unassembled WGS sequence"/>
</dbReference>
<comment type="caution">
    <text evidence="2">The sequence shown here is derived from an EMBL/GenBank/DDBJ whole genome shotgun (WGS) entry which is preliminary data.</text>
</comment>
<dbReference type="Gene3D" id="2.40.70.10">
    <property type="entry name" value="Acid Proteases"/>
    <property type="match status" value="1"/>
</dbReference>